<accession>A0A9X4CXX8</accession>
<dbReference type="InterPro" id="IPR005564">
    <property type="entry name" value="Major_capsid_GpE"/>
</dbReference>
<dbReference type="AlphaFoldDB" id="A0A9X4CXX8"/>
<comment type="caution">
    <text evidence="1">The sequence shown here is derived from an EMBL/GenBank/DDBJ whole genome shotgun (WGS) entry which is preliminary data.</text>
</comment>
<proteinExistence type="predicted"/>
<reference evidence="1" key="1">
    <citation type="submission" date="2022-07" db="EMBL/GenBank/DDBJ databases">
        <title>Multi-strain Analysis of Pseudomonas putida Reveals Metabolic and Genetic Diversity.</title>
        <authorList>
            <person name="Monk J.M."/>
        </authorList>
    </citation>
    <scope>NUCLEOTIDE SEQUENCE</scope>
    <source>
        <strain evidence="1">17514</strain>
    </source>
</reference>
<dbReference type="Pfam" id="PF03864">
    <property type="entry name" value="Phage_cap_E"/>
    <property type="match status" value="1"/>
</dbReference>
<protein>
    <submittedName>
        <fullName evidence="1">Major capsid protein</fullName>
    </submittedName>
</protein>
<dbReference type="Gene3D" id="3.90.1690.10">
    <property type="entry name" value="phage-related protein like domain"/>
    <property type="match status" value="1"/>
</dbReference>
<evidence type="ECO:0000313" key="1">
    <source>
        <dbReference type="EMBL" id="MDD2105701.1"/>
    </source>
</evidence>
<evidence type="ECO:0000313" key="2">
    <source>
        <dbReference type="Proteomes" id="UP001150678"/>
    </source>
</evidence>
<name>A0A9X4CXX8_9PSED</name>
<dbReference type="RefSeq" id="WP_274078510.1">
    <property type="nucleotide sequence ID" value="NZ_JANIAN010000004.1"/>
</dbReference>
<dbReference type="InterPro" id="IPR053738">
    <property type="entry name" value="Lambda_capsid_assembly"/>
</dbReference>
<dbReference type="Proteomes" id="UP001150678">
    <property type="component" value="Unassembled WGS sequence"/>
</dbReference>
<organism evidence="1 2">
    <name type="scientific">Pseudomonas asiatica</name>
    <dbReference type="NCBI Taxonomy" id="2219225"/>
    <lineage>
        <taxon>Bacteria</taxon>
        <taxon>Pseudomonadati</taxon>
        <taxon>Pseudomonadota</taxon>
        <taxon>Gammaproteobacteria</taxon>
        <taxon>Pseudomonadales</taxon>
        <taxon>Pseudomonadaceae</taxon>
        <taxon>Pseudomonas</taxon>
    </lineage>
</organism>
<dbReference type="EMBL" id="JANIAN010000004">
    <property type="protein sequence ID" value="MDD2105701.1"/>
    <property type="molecule type" value="Genomic_DNA"/>
</dbReference>
<gene>
    <name evidence="1" type="ORF">NP533_05715</name>
</gene>
<sequence length="307" mass="33574">MADRLKQLRVVDPVLTNLARGYRNAQLIGEALFPIALIDKEAGTIPLFGKEAFDLYDTERAIRAQSNIMNPDDVNGLDVVLREHDIAYPVDYREQAEALFDAQARASRRVVDVIDLRREVACAKLAQNPNTYLAGAKVSLAGSSQWSNGGGDPIQDVERGKEVIRSRIGVRPNTVTMGASVYASLKFHPKLQEALGSNERKLITLEHLKALFGIQDIFIGEALANAGTFGDIWSDSLQLAYVAKPQGGAQANYEDPSFGYTLRRKGMPEIDTYDGAGGKLNYVRNTDIYKPVVVGADAGYLISDINA</sequence>